<gene>
    <name evidence="2" type="ORF">SDC9_178510</name>
</gene>
<dbReference type="AlphaFoldDB" id="A0A645GZ75"/>
<proteinExistence type="predicted"/>
<sequence length="174" mass="19509">MDFSTILQHGRENVSRTEPEGDDITQKPGGFLHSDPKRQADAVSGESGRILVKQIRPDRHRCTAGRPCQMTAPVIQAANAQIRFGRRVLTTEHCFARRLLRQVQKFAHCRRVPCAGNIRVAVFARIAKRRGTSLILIEILQVVYPHVRRRSDFGADGFAGKLPFRAEVISQTLG</sequence>
<reference evidence="2" key="1">
    <citation type="submission" date="2019-08" db="EMBL/GenBank/DDBJ databases">
        <authorList>
            <person name="Kucharzyk K."/>
            <person name="Murdoch R.W."/>
            <person name="Higgins S."/>
            <person name="Loffler F."/>
        </authorList>
    </citation>
    <scope>NUCLEOTIDE SEQUENCE</scope>
</reference>
<dbReference type="EMBL" id="VSSQ01082407">
    <property type="protein sequence ID" value="MPN31039.1"/>
    <property type="molecule type" value="Genomic_DNA"/>
</dbReference>
<feature type="region of interest" description="Disordered" evidence="1">
    <location>
        <begin position="1"/>
        <end position="39"/>
    </location>
</feature>
<feature type="compositionally biased region" description="Basic and acidic residues" evidence="1">
    <location>
        <begin position="9"/>
        <end position="19"/>
    </location>
</feature>
<evidence type="ECO:0000313" key="2">
    <source>
        <dbReference type="EMBL" id="MPN31039.1"/>
    </source>
</evidence>
<evidence type="ECO:0000256" key="1">
    <source>
        <dbReference type="SAM" id="MobiDB-lite"/>
    </source>
</evidence>
<comment type="caution">
    <text evidence="2">The sequence shown here is derived from an EMBL/GenBank/DDBJ whole genome shotgun (WGS) entry which is preliminary data.</text>
</comment>
<organism evidence="2">
    <name type="scientific">bioreactor metagenome</name>
    <dbReference type="NCBI Taxonomy" id="1076179"/>
    <lineage>
        <taxon>unclassified sequences</taxon>
        <taxon>metagenomes</taxon>
        <taxon>ecological metagenomes</taxon>
    </lineage>
</organism>
<accession>A0A645GZ75</accession>
<name>A0A645GZ75_9ZZZZ</name>
<protein>
    <submittedName>
        <fullName evidence="2">Uncharacterized protein</fullName>
    </submittedName>
</protein>